<comment type="caution">
    <text evidence="1">The sequence shown here is derived from an EMBL/GenBank/DDBJ whole genome shotgun (WGS) entry which is preliminary data.</text>
</comment>
<evidence type="ECO:0000313" key="1">
    <source>
        <dbReference type="EMBL" id="NMP27592.1"/>
    </source>
</evidence>
<sequence length="115" mass="12867">MAKNFDELIRDIDLIIEHVDNLKNQPGRSQKSIIPQPAEKLAYDSFSEIYALKAVMRAFISSVDTIVKVQIAHKVEQDIGHLDSRVRSIGGDSAKAEDLAQITAYVRHAVSEMMD</sequence>
<organism evidence="1 2">
    <name type="scientific">Rouxiella aceris</name>
    <dbReference type="NCBI Taxonomy" id="2703884"/>
    <lineage>
        <taxon>Bacteria</taxon>
        <taxon>Pseudomonadati</taxon>
        <taxon>Pseudomonadota</taxon>
        <taxon>Gammaproteobacteria</taxon>
        <taxon>Enterobacterales</taxon>
        <taxon>Yersiniaceae</taxon>
        <taxon>Rouxiella</taxon>
    </lineage>
</organism>
<dbReference type="EMBL" id="JAADJU010000005">
    <property type="protein sequence ID" value="NMP27592.1"/>
    <property type="molecule type" value="Genomic_DNA"/>
</dbReference>
<dbReference type="AlphaFoldDB" id="A0A848MKX0"/>
<keyword evidence="2" id="KW-1185">Reference proteome</keyword>
<dbReference type="Proteomes" id="UP000585363">
    <property type="component" value="Unassembled WGS sequence"/>
</dbReference>
<accession>A0A848MKX0</accession>
<gene>
    <name evidence="1" type="ORF">GW590_12055</name>
</gene>
<name>A0A848MKX0_9GAMM</name>
<evidence type="ECO:0000313" key="2">
    <source>
        <dbReference type="Proteomes" id="UP000585363"/>
    </source>
</evidence>
<dbReference type="RefSeq" id="WP_169403290.1">
    <property type="nucleotide sequence ID" value="NZ_JAADJU010000005.1"/>
</dbReference>
<reference evidence="1 2" key="2">
    <citation type="submission" date="2020-06" db="EMBL/GenBank/DDBJ databases">
        <title>Polyphasic characterization of a Rahnella strain isolated from tree sap.</title>
        <authorList>
            <person name="Kim I.S."/>
        </authorList>
    </citation>
    <scope>NUCLEOTIDE SEQUENCE [LARGE SCALE GENOMIC DNA]</scope>
    <source>
        <strain evidence="1 2">SAP-1</strain>
    </source>
</reference>
<protein>
    <submittedName>
        <fullName evidence="1">Uncharacterized protein</fullName>
    </submittedName>
</protein>
<reference evidence="1 2" key="1">
    <citation type="submission" date="2020-01" db="EMBL/GenBank/DDBJ databases">
        <authorList>
            <person name="Lee S.D."/>
        </authorList>
    </citation>
    <scope>NUCLEOTIDE SEQUENCE [LARGE SCALE GENOMIC DNA]</scope>
    <source>
        <strain evidence="1 2">SAP-1</strain>
    </source>
</reference>
<proteinExistence type="predicted"/>